<dbReference type="OrthoDB" id="14727at2"/>
<name>A0A346NSL6_9ALTE</name>
<dbReference type="EMBL" id="CP031769">
    <property type="protein sequence ID" value="AXR08523.1"/>
    <property type="molecule type" value="Genomic_DNA"/>
</dbReference>
<organism evidence="1 2">
    <name type="scientific">Salinimonas sediminis</name>
    <dbReference type="NCBI Taxonomy" id="2303538"/>
    <lineage>
        <taxon>Bacteria</taxon>
        <taxon>Pseudomonadati</taxon>
        <taxon>Pseudomonadota</taxon>
        <taxon>Gammaproteobacteria</taxon>
        <taxon>Alteromonadales</taxon>
        <taxon>Alteromonadaceae</taxon>
        <taxon>Alteromonas/Salinimonas group</taxon>
        <taxon>Salinimonas</taxon>
    </lineage>
</organism>
<dbReference type="KEGG" id="salm:D0Y50_12825"/>
<evidence type="ECO:0000313" key="2">
    <source>
        <dbReference type="Proteomes" id="UP000262073"/>
    </source>
</evidence>
<dbReference type="Pfam" id="PF04214">
    <property type="entry name" value="DUF411"/>
    <property type="match status" value="1"/>
</dbReference>
<accession>A0A346NSL6</accession>
<reference evidence="1 2" key="1">
    <citation type="submission" date="2018-08" db="EMBL/GenBank/DDBJ databases">
        <title>Salinimonas sediminis sp. nov., a piezophilic bacterium isolated from a deep-sea sediment sample from the New Britain Trench.</title>
        <authorList>
            <person name="Cao J."/>
        </authorList>
    </citation>
    <scope>NUCLEOTIDE SEQUENCE [LARGE SCALE GENOMIC DNA]</scope>
    <source>
        <strain evidence="1 2">N102</strain>
    </source>
</reference>
<sequence length="171" mass="18798">MLFLFSSAGYAQSTLPESIQTESAQTEPNSQIQALSQESPAALTVFKSPSCGCCGKWVQHIHTEGLNAGVKNTAYLSDIKRQYQVASQYQSCHTAISRDGYVFEGHIPARYIQKFIDSPVPDAIGLAVPGMPMGSPGMEMGDRFQPYQILLLHKDGTHSTYAQIDAYEEQF</sequence>
<protein>
    <submittedName>
        <fullName evidence="1">DUF411 domain-containing protein</fullName>
    </submittedName>
</protein>
<keyword evidence="2" id="KW-1185">Reference proteome</keyword>
<dbReference type="AlphaFoldDB" id="A0A346NSL6"/>
<dbReference type="InterPro" id="IPR007332">
    <property type="entry name" value="DUF411"/>
</dbReference>
<gene>
    <name evidence="1" type="ORF">D0Y50_12825</name>
</gene>
<evidence type="ECO:0000313" key="1">
    <source>
        <dbReference type="EMBL" id="AXR08523.1"/>
    </source>
</evidence>
<dbReference type="SUPFAM" id="SSF52833">
    <property type="entry name" value="Thioredoxin-like"/>
    <property type="match status" value="1"/>
</dbReference>
<dbReference type="InterPro" id="IPR036249">
    <property type="entry name" value="Thioredoxin-like_sf"/>
</dbReference>
<dbReference type="Proteomes" id="UP000262073">
    <property type="component" value="Chromosome"/>
</dbReference>
<proteinExistence type="predicted"/>